<dbReference type="STRING" id="235985.SAMN05414137_118158"/>
<evidence type="ECO:0000256" key="2">
    <source>
        <dbReference type="ARBA" id="ARBA00022448"/>
    </source>
</evidence>
<dbReference type="InterPro" id="IPR036259">
    <property type="entry name" value="MFS_trans_sf"/>
</dbReference>
<dbReference type="GO" id="GO:0022857">
    <property type="term" value="F:transmembrane transporter activity"/>
    <property type="evidence" value="ECO:0007669"/>
    <property type="project" value="InterPro"/>
</dbReference>
<feature type="transmembrane region" description="Helical" evidence="7">
    <location>
        <begin position="258"/>
        <end position="280"/>
    </location>
</feature>
<keyword evidence="6 7" id="KW-0472">Membrane</keyword>
<dbReference type="GO" id="GO:0005886">
    <property type="term" value="C:plasma membrane"/>
    <property type="evidence" value="ECO:0007669"/>
    <property type="project" value="UniProtKB-SubCell"/>
</dbReference>
<dbReference type="EMBL" id="FOAZ01000018">
    <property type="protein sequence ID" value="SEM10827.1"/>
    <property type="molecule type" value="Genomic_DNA"/>
</dbReference>
<dbReference type="PRINTS" id="PR01988">
    <property type="entry name" value="EXPORTERBACE"/>
</dbReference>
<evidence type="ECO:0000313" key="10">
    <source>
        <dbReference type="Proteomes" id="UP000183015"/>
    </source>
</evidence>
<feature type="transmembrane region" description="Helical" evidence="7">
    <location>
        <begin position="359"/>
        <end position="378"/>
    </location>
</feature>
<reference evidence="10" key="1">
    <citation type="submission" date="2016-10" db="EMBL/GenBank/DDBJ databases">
        <authorList>
            <person name="Varghese N."/>
        </authorList>
    </citation>
    <scope>NUCLEOTIDE SEQUENCE [LARGE SCALE GENOMIC DNA]</scope>
    <source>
        <strain evidence="10">DSM 45096 / BCRC 16803 / CGMCC 4.1857 / CIP 109030 / JCM 12277 / KCTC 19219 / NBRC 100920 / 33214</strain>
    </source>
</reference>
<dbReference type="InterPro" id="IPR020846">
    <property type="entry name" value="MFS_dom"/>
</dbReference>
<keyword evidence="3" id="KW-1003">Cell membrane</keyword>
<feature type="transmembrane region" description="Helical" evidence="7">
    <location>
        <begin position="175"/>
        <end position="193"/>
    </location>
</feature>
<dbReference type="CDD" id="cd06173">
    <property type="entry name" value="MFS_MefA_like"/>
    <property type="match status" value="1"/>
</dbReference>
<feature type="transmembrane region" description="Helical" evidence="7">
    <location>
        <begin position="111"/>
        <end position="136"/>
    </location>
</feature>
<evidence type="ECO:0000256" key="3">
    <source>
        <dbReference type="ARBA" id="ARBA00022475"/>
    </source>
</evidence>
<feature type="transmembrane region" description="Helical" evidence="7">
    <location>
        <begin position="52"/>
        <end position="74"/>
    </location>
</feature>
<dbReference type="PANTHER" id="PTHR23513:SF6">
    <property type="entry name" value="MAJOR FACILITATOR SUPERFAMILY ASSOCIATED DOMAIN-CONTAINING PROTEIN"/>
    <property type="match status" value="1"/>
</dbReference>
<keyword evidence="10" id="KW-1185">Reference proteome</keyword>
<evidence type="ECO:0000256" key="4">
    <source>
        <dbReference type="ARBA" id="ARBA00022692"/>
    </source>
</evidence>
<feature type="transmembrane region" description="Helical" evidence="7">
    <location>
        <begin position="292"/>
        <end position="308"/>
    </location>
</feature>
<organism evidence="9 10">
    <name type="scientific">Streptacidiphilus jiangxiensis</name>
    <dbReference type="NCBI Taxonomy" id="235985"/>
    <lineage>
        <taxon>Bacteria</taxon>
        <taxon>Bacillati</taxon>
        <taxon>Actinomycetota</taxon>
        <taxon>Actinomycetes</taxon>
        <taxon>Kitasatosporales</taxon>
        <taxon>Streptomycetaceae</taxon>
        <taxon>Streptacidiphilus</taxon>
    </lineage>
</organism>
<dbReference type="eggNOG" id="COG2814">
    <property type="taxonomic scope" value="Bacteria"/>
</dbReference>
<keyword evidence="4 7" id="KW-0812">Transmembrane</keyword>
<accession>A0A1H7VPV4</accession>
<dbReference type="InterPro" id="IPR022324">
    <property type="entry name" value="Bacilysin_exporter_BacE_put"/>
</dbReference>
<dbReference type="RefSeq" id="WP_042446230.1">
    <property type="nucleotide sequence ID" value="NZ_BBPN01000010.1"/>
</dbReference>
<dbReference type="PROSITE" id="PS50850">
    <property type="entry name" value="MFS"/>
    <property type="match status" value="1"/>
</dbReference>
<keyword evidence="5 7" id="KW-1133">Transmembrane helix</keyword>
<evidence type="ECO:0000256" key="1">
    <source>
        <dbReference type="ARBA" id="ARBA00004651"/>
    </source>
</evidence>
<dbReference type="PANTHER" id="PTHR23513">
    <property type="entry name" value="INTEGRAL MEMBRANE EFFLUX PROTEIN-RELATED"/>
    <property type="match status" value="1"/>
</dbReference>
<feature type="transmembrane region" description="Helical" evidence="7">
    <location>
        <begin position="228"/>
        <end position="252"/>
    </location>
</feature>
<evidence type="ECO:0000256" key="6">
    <source>
        <dbReference type="ARBA" id="ARBA00023136"/>
    </source>
</evidence>
<comment type="subcellular location">
    <subcellularLocation>
        <location evidence="1">Cell membrane</location>
        <topology evidence="1">Multi-pass membrane protein</topology>
    </subcellularLocation>
</comment>
<proteinExistence type="predicted"/>
<protein>
    <submittedName>
        <fullName evidence="9">Predicted arabinose efflux permease, MFS family</fullName>
    </submittedName>
</protein>
<evidence type="ECO:0000256" key="5">
    <source>
        <dbReference type="ARBA" id="ARBA00022989"/>
    </source>
</evidence>
<name>A0A1H7VPV4_STRJI</name>
<dbReference type="Gene3D" id="1.20.1250.20">
    <property type="entry name" value="MFS general substrate transporter like domains"/>
    <property type="match status" value="1"/>
</dbReference>
<gene>
    <name evidence="9" type="ORF">SAMN05414137_118158</name>
</gene>
<sequence>MTPPGGPSLWRNRNFVLLWGGQTVSEAGTAVTTFALPYLAVVTLHRSTLEVAALQVFATLPFILFALPAGALIERASKRRVMIWTDLARALVLLTVPLAAGMHALGMPQLYLVATVSGVLSVLFGIAYPTLVPALVEPAQLADGNSKLQISTSVAQITGASVGGVLLAALGAVGAVVVDACSFVVSCASLVGVRGDMRRPAARTARLSVREDIAEGLRVIWRDRILRALLLNGGTSVLFSTMTSALFVLFLVRDLHGAPTVVGVVQAAGGVGGVLGGVLAPRLVRRFGNARVILHAKLWFSGAFALLPCATPGWGLLVAGAVGFAGFAGVVVFNTAAISLRQQMCPPELQGRMNATFRWVVWGGMPLGAMLGGLLGTRLGVRETILLAGLGSLSGAFWLWRSPLRTLSRTPEPAAEQAVPVSR</sequence>
<dbReference type="SUPFAM" id="SSF103473">
    <property type="entry name" value="MFS general substrate transporter"/>
    <property type="match status" value="1"/>
</dbReference>
<evidence type="ECO:0000259" key="8">
    <source>
        <dbReference type="PROSITE" id="PS50850"/>
    </source>
</evidence>
<feature type="domain" description="Major facilitator superfamily (MFS) profile" evidence="8">
    <location>
        <begin position="225"/>
        <end position="423"/>
    </location>
</feature>
<evidence type="ECO:0000256" key="7">
    <source>
        <dbReference type="SAM" id="Phobius"/>
    </source>
</evidence>
<dbReference type="AlphaFoldDB" id="A0A1H7VPV4"/>
<evidence type="ECO:0000313" key="9">
    <source>
        <dbReference type="EMBL" id="SEM10827.1"/>
    </source>
</evidence>
<dbReference type="Pfam" id="PF05977">
    <property type="entry name" value="MFS_3"/>
    <property type="match status" value="1"/>
</dbReference>
<dbReference type="OrthoDB" id="9815525at2"/>
<keyword evidence="2" id="KW-0813">Transport</keyword>
<dbReference type="InterPro" id="IPR010290">
    <property type="entry name" value="TM_effector"/>
</dbReference>
<dbReference type="Proteomes" id="UP000183015">
    <property type="component" value="Unassembled WGS sequence"/>
</dbReference>
<feature type="transmembrane region" description="Helical" evidence="7">
    <location>
        <begin position="314"/>
        <end position="338"/>
    </location>
</feature>